<sequence length="226" mass="23957">MGTIIGEILPFMIGIAISPVPIIVVILTLLSPRARRSGPGFLIGWMVGILVVLLVLMLLSSVLPSSQESDGPHLWQGAIRLVLGGLLLWLAVKQWRKRPRGEEAPEVPGWMAKVDSCGFGGGIRLGLVLSIANPKNVILTVSVAVDLGTGDLTPGRIAIVIVIFALLASSTVLIPVLAHLIAADRLKGPLSALHTWLLRENHVIMTVLLVVLGFAVIGRGIGAVWP</sequence>
<evidence type="ECO:0000313" key="3">
    <source>
        <dbReference type="Proteomes" id="UP000517712"/>
    </source>
</evidence>
<feature type="transmembrane region" description="Helical" evidence="1">
    <location>
        <begin position="157"/>
        <end position="182"/>
    </location>
</feature>
<evidence type="ECO:0000256" key="1">
    <source>
        <dbReference type="SAM" id="Phobius"/>
    </source>
</evidence>
<feature type="transmembrane region" description="Helical" evidence="1">
    <location>
        <begin position="202"/>
        <end position="225"/>
    </location>
</feature>
<accession>A0A7W9CBJ2</accession>
<dbReference type="InterPro" id="IPR021315">
    <property type="entry name" value="Gap/Sap"/>
</dbReference>
<keyword evidence="1" id="KW-1133">Transmembrane helix</keyword>
<reference evidence="2 3" key="1">
    <citation type="submission" date="2020-08" db="EMBL/GenBank/DDBJ databases">
        <title>Sequencing the genomes of 1000 actinobacteria strains.</title>
        <authorList>
            <person name="Klenk H.-P."/>
        </authorList>
    </citation>
    <scope>NUCLEOTIDE SEQUENCE [LARGE SCALE GENOMIC DNA]</scope>
    <source>
        <strain evidence="2 3">DSM 24823</strain>
    </source>
</reference>
<protein>
    <submittedName>
        <fullName evidence="2">Threonine/homoserine/homoserine lactone efflux protein</fullName>
    </submittedName>
</protein>
<dbReference type="EMBL" id="JACHMU010000001">
    <property type="protein sequence ID" value="MBB5742554.1"/>
    <property type="molecule type" value="Genomic_DNA"/>
</dbReference>
<feature type="transmembrane region" description="Helical" evidence="1">
    <location>
        <begin position="42"/>
        <end position="62"/>
    </location>
</feature>
<keyword evidence="1" id="KW-0472">Membrane</keyword>
<evidence type="ECO:0000313" key="2">
    <source>
        <dbReference type="EMBL" id="MBB5742554.1"/>
    </source>
</evidence>
<feature type="transmembrane region" description="Helical" evidence="1">
    <location>
        <begin position="12"/>
        <end position="30"/>
    </location>
</feature>
<keyword evidence="3" id="KW-1185">Reference proteome</keyword>
<dbReference type="Proteomes" id="UP000517712">
    <property type="component" value="Unassembled WGS sequence"/>
</dbReference>
<proteinExistence type="predicted"/>
<gene>
    <name evidence="2" type="ORF">HD600_001051</name>
</gene>
<dbReference type="Pfam" id="PF11139">
    <property type="entry name" value="SfLAP"/>
    <property type="match status" value="1"/>
</dbReference>
<organism evidence="2 3">
    <name type="scientific">Microbacterium ginsengiterrae</name>
    <dbReference type="NCBI Taxonomy" id="546115"/>
    <lineage>
        <taxon>Bacteria</taxon>
        <taxon>Bacillati</taxon>
        <taxon>Actinomycetota</taxon>
        <taxon>Actinomycetes</taxon>
        <taxon>Micrococcales</taxon>
        <taxon>Microbacteriaceae</taxon>
        <taxon>Microbacterium</taxon>
    </lineage>
</organism>
<feature type="transmembrane region" description="Helical" evidence="1">
    <location>
        <begin position="74"/>
        <end position="92"/>
    </location>
</feature>
<dbReference type="RefSeq" id="WP_184282048.1">
    <property type="nucleotide sequence ID" value="NZ_JACHMU010000001.1"/>
</dbReference>
<dbReference type="AlphaFoldDB" id="A0A7W9CBJ2"/>
<comment type="caution">
    <text evidence="2">The sequence shown here is derived from an EMBL/GenBank/DDBJ whole genome shotgun (WGS) entry which is preliminary data.</text>
</comment>
<name>A0A7W9CBJ2_9MICO</name>
<keyword evidence="1" id="KW-0812">Transmembrane</keyword>